<name>A0ABW1SXX4_9ACTN</name>
<feature type="transmembrane region" description="Helical" evidence="1">
    <location>
        <begin position="125"/>
        <end position="145"/>
    </location>
</feature>
<keyword evidence="4" id="KW-1185">Reference proteome</keyword>
<dbReference type="Gene3D" id="2.60.40.650">
    <property type="match status" value="1"/>
</dbReference>
<comment type="caution">
    <text evidence="3">The sequence shown here is derived from an EMBL/GenBank/DDBJ whole genome shotgun (WGS) entry which is preliminary data.</text>
</comment>
<dbReference type="PANTHER" id="PTHR19372">
    <property type="entry name" value="SULFITE REDUCTASE"/>
    <property type="match status" value="1"/>
</dbReference>
<feature type="domain" description="Oxidoreductase molybdopterin-binding" evidence="2">
    <location>
        <begin position="242"/>
        <end position="388"/>
    </location>
</feature>
<protein>
    <submittedName>
        <fullName evidence="3">Molybdopterin-dependent oxidoreductase</fullName>
    </submittedName>
</protein>
<keyword evidence="1" id="KW-0812">Transmembrane</keyword>
<accession>A0ABW1SXX4</accession>
<dbReference type="RefSeq" id="WP_386763760.1">
    <property type="nucleotide sequence ID" value="NZ_JBHSTI010000002.1"/>
</dbReference>
<feature type="transmembrane region" description="Helical" evidence="1">
    <location>
        <begin position="165"/>
        <end position="186"/>
    </location>
</feature>
<feature type="transmembrane region" description="Helical" evidence="1">
    <location>
        <begin position="72"/>
        <end position="94"/>
    </location>
</feature>
<evidence type="ECO:0000313" key="4">
    <source>
        <dbReference type="Proteomes" id="UP001596138"/>
    </source>
</evidence>
<proteinExistence type="predicted"/>
<dbReference type="Gene3D" id="3.90.420.10">
    <property type="entry name" value="Oxidoreductase, molybdopterin-binding domain"/>
    <property type="match status" value="1"/>
</dbReference>
<dbReference type="Pfam" id="PF00174">
    <property type="entry name" value="Oxidored_molyb"/>
    <property type="match status" value="1"/>
</dbReference>
<dbReference type="InterPro" id="IPR014756">
    <property type="entry name" value="Ig_E-set"/>
</dbReference>
<keyword evidence="1" id="KW-0472">Membrane</keyword>
<dbReference type="SUPFAM" id="SSF56524">
    <property type="entry name" value="Oxidoreductase molybdopterin-binding domain"/>
    <property type="match status" value="1"/>
</dbReference>
<keyword evidence="1" id="KW-1133">Transmembrane helix</keyword>
<evidence type="ECO:0000313" key="3">
    <source>
        <dbReference type="EMBL" id="MFC6236723.1"/>
    </source>
</evidence>
<dbReference type="EMBL" id="JBHSTI010000002">
    <property type="protein sequence ID" value="MFC6236723.1"/>
    <property type="molecule type" value="Genomic_DNA"/>
</dbReference>
<dbReference type="InterPro" id="IPR036374">
    <property type="entry name" value="OxRdtase_Mopterin-bd_sf"/>
</dbReference>
<reference evidence="4" key="1">
    <citation type="journal article" date="2019" name="Int. J. Syst. Evol. Microbiol.">
        <title>The Global Catalogue of Microorganisms (GCM) 10K type strain sequencing project: providing services to taxonomists for standard genome sequencing and annotation.</title>
        <authorList>
            <consortium name="The Broad Institute Genomics Platform"/>
            <consortium name="The Broad Institute Genome Sequencing Center for Infectious Disease"/>
            <person name="Wu L."/>
            <person name="Ma J."/>
        </authorList>
    </citation>
    <scope>NUCLEOTIDE SEQUENCE [LARGE SCALE GENOMIC DNA]</scope>
    <source>
        <strain evidence="4">CGMCC 4.7317</strain>
    </source>
</reference>
<dbReference type="PANTHER" id="PTHR19372:SF7">
    <property type="entry name" value="SULFITE OXIDASE, MITOCHONDRIAL"/>
    <property type="match status" value="1"/>
</dbReference>
<dbReference type="SUPFAM" id="SSF81296">
    <property type="entry name" value="E set domains"/>
    <property type="match status" value="1"/>
</dbReference>
<feature type="transmembrane region" description="Helical" evidence="1">
    <location>
        <begin position="101"/>
        <end position="119"/>
    </location>
</feature>
<dbReference type="InterPro" id="IPR000572">
    <property type="entry name" value="OxRdtase_Mopterin-bd_dom"/>
</dbReference>
<evidence type="ECO:0000256" key="1">
    <source>
        <dbReference type="SAM" id="Phobius"/>
    </source>
</evidence>
<organism evidence="3 4">
    <name type="scientific">Longivirga aurantiaca</name>
    <dbReference type="NCBI Taxonomy" id="1837743"/>
    <lineage>
        <taxon>Bacteria</taxon>
        <taxon>Bacillati</taxon>
        <taxon>Actinomycetota</taxon>
        <taxon>Actinomycetes</taxon>
        <taxon>Sporichthyales</taxon>
        <taxon>Sporichthyaceae</taxon>
        <taxon>Longivirga</taxon>
    </lineage>
</organism>
<gene>
    <name evidence="3" type="ORF">ACFQGU_02450</name>
</gene>
<evidence type="ECO:0000259" key="2">
    <source>
        <dbReference type="Pfam" id="PF00174"/>
    </source>
</evidence>
<sequence>MSEVQAEARRDPARLTLAGGASALAGLGAAEVAGLILPGAPSPTAAFADRIIENTPDGLRETLIGAVGTADKPLLVLGIVLGVVIVGALVGWFAKPERVPWVFAAGGLVTWLLCFTGNVQDAVTLAIALAVGVGVGALAWTRLVLSPTRPTMRSTPAGALDRRAFLQLAAVLAAAGAVGVGIAAAARRGSAAAVDTVRAAIGLPKPTDPAKPLPAGVDPAVPGLAPAVTPNADFYQIDTALVTPAVDVESWSLTVDGRVATPLTLSYADLLALPSIERHVTLTCVSNEVGGDLVGNARWQGVRLSDVLATVGVRPDADALVGESVDGFTAGFPLSVLDDGRDAMIAYAMNGEPLPVKHGFPARLVVPGLYGYVSATKWLSAIRLTTLQETVPFWLARGWSADGTIELSSRIDVPRNRTLITGGTVAVGGRAWHQHRGIEAVQVRVDGGAWEDAVLASDVGDDSWRLWSWQWPATPGPHTLECRARSSDGTWQTEAERPIFPGASAGLHEITVEVGGPA</sequence>
<dbReference type="Proteomes" id="UP001596138">
    <property type="component" value="Unassembled WGS sequence"/>
</dbReference>